<dbReference type="PANTHER" id="PTHR21445">
    <property type="entry name" value="ENDONUCLEASE IV ENDODEOXYRIBONUCLEASE IV"/>
    <property type="match status" value="1"/>
</dbReference>
<keyword evidence="6 7" id="KW-0234">DNA repair</keyword>
<dbReference type="GO" id="GO:0003677">
    <property type="term" value="F:DNA binding"/>
    <property type="evidence" value="ECO:0007669"/>
    <property type="project" value="InterPro"/>
</dbReference>
<dbReference type="Pfam" id="PF01261">
    <property type="entry name" value="AP_endonuc_2"/>
    <property type="match status" value="1"/>
</dbReference>
<feature type="binding site" evidence="7">
    <location>
        <position position="183"/>
    </location>
    <ligand>
        <name>Zn(2+)</name>
        <dbReference type="ChEBI" id="CHEBI:29105"/>
        <label>3</label>
    </ligand>
</feature>
<dbReference type="HAMAP" id="MF_00152">
    <property type="entry name" value="Nfo"/>
    <property type="match status" value="1"/>
</dbReference>
<comment type="caution">
    <text evidence="9">The sequence shown here is derived from an EMBL/GenBank/DDBJ whole genome shotgun (WGS) entry which is preliminary data.</text>
</comment>
<feature type="domain" description="Xylose isomerase-like TIM barrel" evidence="8">
    <location>
        <begin position="18"/>
        <end position="270"/>
    </location>
</feature>
<proteinExistence type="inferred from homology"/>
<evidence type="ECO:0000256" key="6">
    <source>
        <dbReference type="ARBA" id="ARBA00023204"/>
    </source>
</evidence>
<dbReference type="Proteomes" id="UP000230405">
    <property type="component" value="Unassembled WGS sequence"/>
</dbReference>
<comment type="cofactor">
    <cofactor evidence="7">
        <name>Zn(2+)</name>
        <dbReference type="ChEBI" id="CHEBI:29105"/>
    </cofactor>
    <text evidence="7">Binds 3 Zn(2+) ions.</text>
</comment>
<feature type="binding site" evidence="7">
    <location>
        <position position="262"/>
    </location>
    <ligand>
        <name>Zn(2+)</name>
        <dbReference type="ChEBI" id="CHEBI:29105"/>
        <label>2</label>
    </ligand>
</feature>
<keyword evidence="3 7" id="KW-0227">DNA damage</keyword>
<feature type="binding site" evidence="7">
    <location>
        <position position="230"/>
    </location>
    <ligand>
        <name>Zn(2+)</name>
        <dbReference type="ChEBI" id="CHEBI:29105"/>
        <label>3</label>
    </ligand>
</feature>
<dbReference type="GO" id="GO:0008081">
    <property type="term" value="F:phosphoric diester hydrolase activity"/>
    <property type="evidence" value="ECO:0007669"/>
    <property type="project" value="TreeGrafter"/>
</dbReference>
<dbReference type="SMART" id="SM00518">
    <property type="entry name" value="AP2Ec"/>
    <property type="match status" value="1"/>
</dbReference>
<evidence type="ECO:0000256" key="4">
    <source>
        <dbReference type="ARBA" id="ARBA00022801"/>
    </source>
</evidence>
<name>A0A2M7VFJ1_9BACT</name>
<evidence type="ECO:0000313" key="10">
    <source>
        <dbReference type="Proteomes" id="UP000230405"/>
    </source>
</evidence>
<dbReference type="GO" id="GO:0006284">
    <property type="term" value="P:base-excision repair"/>
    <property type="evidence" value="ECO:0007669"/>
    <property type="project" value="TreeGrafter"/>
</dbReference>
<evidence type="ECO:0000259" key="8">
    <source>
        <dbReference type="Pfam" id="PF01261"/>
    </source>
</evidence>
<evidence type="ECO:0000313" key="9">
    <source>
        <dbReference type="EMBL" id="PIZ99381.1"/>
    </source>
</evidence>
<feature type="binding site" evidence="7">
    <location>
        <position position="142"/>
    </location>
    <ligand>
        <name>Zn(2+)</name>
        <dbReference type="ChEBI" id="CHEBI:29105"/>
        <label>1</label>
    </ligand>
</feature>
<keyword evidence="5 7" id="KW-0862">Zinc</keyword>
<comment type="catalytic activity">
    <reaction evidence="7">
        <text>Endonucleolytic cleavage to 5'-phosphooligonucleotide end-products.</text>
        <dbReference type="EC" id="3.1.21.2"/>
    </reaction>
</comment>
<dbReference type="InterPro" id="IPR036237">
    <property type="entry name" value="Xyl_isomerase-like_sf"/>
</dbReference>
<evidence type="ECO:0000256" key="2">
    <source>
        <dbReference type="ARBA" id="ARBA00022723"/>
    </source>
</evidence>
<dbReference type="InterPro" id="IPR018246">
    <property type="entry name" value="AP_endonuc_F2_Zn_BS"/>
</dbReference>
<dbReference type="InterPro" id="IPR001719">
    <property type="entry name" value="AP_endonuc_2"/>
</dbReference>
<dbReference type="EMBL" id="PFPO01000031">
    <property type="protein sequence ID" value="PIZ99381.1"/>
    <property type="molecule type" value="Genomic_DNA"/>
</dbReference>
<dbReference type="GO" id="GO:0008270">
    <property type="term" value="F:zinc ion binding"/>
    <property type="evidence" value="ECO:0007669"/>
    <property type="project" value="UniProtKB-UniRule"/>
</dbReference>
<comment type="similarity">
    <text evidence="1 7">Belongs to the AP endonuclease 2 family.</text>
</comment>
<feature type="binding site" evidence="7">
    <location>
        <position position="66"/>
    </location>
    <ligand>
        <name>Zn(2+)</name>
        <dbReference type="ChEBI" id="CHEBI:29105"/>
        <label>1</label>
    </ligand>
</feature>
<keyword evidence="7" id="KW-0540">Nuclease</keyword>
<reference evidence="10" key="1">
    <citation type="submission" date="2017-09" db="EMBL/GenBank/DDBJ databases">
        <title>Depth-based differentiation of microbial function through sediment-hosted aquifers and enrichment of novel symbionts in the deep terrestrial subsurface.</title>
        <authorList>
            <person name="Probst A.J."/>
            <person name="Ladd B."/>
            <person name="Jarett J.K."/>
            <person name="Geller-Mcgrath D.E."/>
            <person name="Sieber C.M.K."/>
            <person name="Emerson J.B."/>
            <person name="Anantharaman K."/>
            <person name="Thomas B.C."/>
            <person name="Malmstrom R."/>
            <person name="Stieglmeier M."/>
            <person name="Klingl A."/>
            <person name="Woyke T."/>
            <person name="Ryan C.M."/>
            <person name="Banfield J.F."/>
        </authorList>
    </citation>
    <scope>NUCLEOTIDE SEQUENCE [LARGE SCALE GENOMIC DNA]</scope>
</reference>
<dbReference type="GO" id="GO:0003906">
    <property type="term" value="F:DNA-(apurinic or apyrimidinic site) endonuclease activity"/>
    <property type="evidence" value="ECO:0007669"/>
    <property type="project" value="TreeGrafter"/>
</dbReference>
<dbReference type="PANTHER" id="PTHR21445:SF0">
    <property type="entry name" value="APURINIC-APYRIMIDINIC ENDONUCLEASE"/>
    <property type="match status" value="1"/>
</dbReference>
<feature type="binding site" evidence="7">
    <location>
        <position position="232"/>
    </location>
    <ligand>
        <name>Zn(2+)</name>
        <dbReference type="ChEBI" id="CHEBI:29105"/>
        <label>3</label>
    </ligand>
</feature>
<feature type="binding site" evidence="7">
    <location>
        <position position="142"/>
    </location>
    <ligand>
        <name>Zn(2+)</name>
        <dbReference type="ChEBI" id="CHEBI:29105"/>
        <label>2</label>
    </ligand>
</feature>
<feature type="binding site" evidence="7">
    <location>
        <position position="180"/>
    </location>
    <ligand>
        <name>Zn(2+)</name>
        <dbReference type="ChEBI" id="CHEBI:29105"/>
        <label>2</label>
    </ligand>
</feature>
<feature type="binding site" evidence="7">
    <location>
        <position position="106"/>
    </location>
    <ligand>
        <name>Zn(2+)</name>
        <dbReference type="ChEBI" id="CHEBI:29105"/>
        <label>1</label>
    </ligand>
</feature>
<dbReference type="NCBIfam" id="TIGR00587">
    <property type="entry name" value="nfo"/>
    <property type="match status" value="1"/>
</dbReference>
<accession>A0A2M7VFJ1</accession>
<dbReference type="EC" id="3.1.21.2" evidence="7"/>
<evidence type="ECO:0000256" key="1">
    <source>
        <dbReference type="ARBA" id="ARBA00005340"/>
    </source>
</evidence>
<protein>
    <recommendedName>
        <fullName evidence="7">Probable endonuclease 4</fullName>
        <ecNumber evidence="7">3.1.21.2</ecNumber>
    </recommendedName>
    <alternativeName>
        <fullName evidence="7">Endodeoxyribonuclease IV</fullName>
    </alternativeName>
    <alternativeName>
        <fullName evidence="7">Endonuclease IV</fullName>
    </alternativeName>
</protein>
<dbReference type="CDD" id="cd00019">
    <property type="entry name" value="AP2Ec"/>
    <property type="match status" value="1"/>
</dbReference>
<evidence type="ECO:0000256" key="3">
    <source>
        <dbReference type="ARBA" id="ARBA00022763"/>
    </source>
</evidence>
<evidence type="ECO:0000256" key="5">
    <source>
        <dbReference type="ARBA" id="ARBA00022833"/>
    </source>
</evidence>
<dbReference type="SUPFAM" id="SSF51658">
    <property type="entry name" value="Xylose isomerase-like"/>
    <property type="match status" value="1"/>
</dbReference>
<dbReference type="AlphaFoldDB" id="A0A2M7VFJ1"/>
<evidence type="ECO:0000256" key="7">
    <source>
        <dbReference type="HAMAP-Rule" id="MF_00152"/>
    </source>
</evidence>
<comment type="function">
    <text evidence="7">Endonuclease IV plays a role in DNA repair. It cleaves phosphodiester bonds at apurinic or apyrimidinic (AP) sites, generating a 3'-hydroxyl group and a 5'-terminal sugar phosphate.</text>
</comment>
<dbReference type="PROSITE" id="PS00730">
    <property type="entry name" value="AP_NUCLEASE_F2_2"/>
    <property type="match status" value="1"/>
</dbReference>
<dbReference type="PROSITE" id="PS51432">
    <property type="entry name" value="AP_NUCLEASE_F2_4"/>
    <property type="match status" value="1"/>
</dbReference>
<dbReference type="PROSITE" id="PS00731">
    <property type="entry name" value="AP_NUCLEASE_F2_3"/>
    <property type="match status" value="1"/>
</dbReference>
<keyword evidence="7" id="KW-0255">Endonuclease</keyword>
<keyword evidence="4 7" id="KW-0378">Hydrolase</keyword>
<sequence length="284" mass="31657">MLVGTHASIAGGFINGPQYAQKVGAEVIQIFSRSPRGGTAPLLNQKIALEFQQASKKCNIKECYIHTPYYINLASSDERISNNSIRIIREELDRASILGARYVMTHLGSANNLSRQKSLLQVIAGLIKILRTYHGSAQFLIENSAGAGNIIGDSLAEISYIIKSTEKKLAKKNVIGVCYDTCHGFASGYDIRTKSAYQKTIKQLAQQIGLARIKLFHFNDSKTEFNARRDRHEHIGQGQIGQEGFKLILQDKRFEKVNAILETPADDRGNDIINIRLLKKLRNN</sequence>
<dbReference type="InterPro" id="IPR013022">
    <property type="entry name" value="Xyl_isomerase-like_TIM-brl"/>
</dbReference>
<dbReference type="GO" id="GO:0008833">
    <property type="term" value="F:deoxyribonuclease IV (phage-T4-induced) activity"/>
    <property type="evidence" value="ECO:0007669"/>
    <property type="project" value="UniProtKB-UniRule"/>
</dbReference>
<dbReference type="FunFam" id="3.20.20.150:FF:000001">
    <property type="entry name" value="Probable endonuclease 4"/>
    <property type="match status" value="1"/>
</dbReference>
<gene>
    <name evidence="7" type="primary">nfo</name>
    <name evidence="9" type="ORF">COX77_01730</name>
</gene>
<keyword evidence="2 7" id="KW-0479">Metal-binding</keyword>
<feature type="binding site" evidence="7">
    <location>
        <position position="217"/>
    </location>
    <ligand>
        <name>Zn(2+)</name>
        <dbReference type="ChEBI" id="CHEBI:29105"/>
        <label>2</label>
    </ligand>
</feature>
<dbReference type="Gene3D" id="3.20.20.150">
    <property type="entry name" value="Divalent-metal-dependent TIM barrel enzymes"/>
    <property type="match status" value="1"/>
</dbReference>
<organism evidence="9 10">
    <name type="scientific">Candidatus Komeilibacteria bacterium CG_4_10_14_0_2_um_filter_37_10</name>
    <dbReference type="NCBI Taxonomy" id="1974470"/>
    <lineage>
        <taxon>Bacteria</taxon>
        <taxon>Candidatus Komeiliibacteriota</taxon>
    </lineage>
</organism>